<dbReference type="GO" id="GO:0016020">
    <property type="term" value="C:membrane"/>
    <property type="evidence" value="ECO:0007669"/>
    <property type="project" value="GOC"/>
</dbReference>
<evidence type="ECO:0000313" key="3">
    <source>
        <dbReference type="Proteomes" id="UP000192721"/>
    </source>
</evidence>
<sequence>MTLEQWLQEYDLSHRHPVNIRIHKICVPAIVFALLGLLSSVPAPLNPAWLAVAASLAFYWRLGRTPALAMAAMCLPMLLALEAAARAGLPLALLSLALFVVAWIGQFVGHAIEGKKPSFLRDLQFLLIGPLWTLRRWL</sequence>
<keyword evidence="1" id="KW-0472">Membrane</keyword>
<reference evidence="2 3" key="1">
    <citation type="submission" date="2017-02" db="EMBL/GenBank/DDBJ databases">
        <title>Chromobacterium haemolyticum H5244.</title>
        <authorList>
            <person name="Gulvik C.A."/>
        </authorList>
    </citation>
    <scope>NUCLEOTIDE SEQUENCE [LARGE SCALE GENOMIC DNA]</scope>
    <source>
        <strain evidence="2 3">H5244</strain>
    </source>
</reference>
<evidence type="ECO:0000256" key="1">
    <source>
        <dbReference type="SAM" id="Phobius"/>
    </source>
</evidence>
<comment type="caution">
    <text evidence="2">The sequence shown here is derived from an EMBL/GenBank/DDBJ whole genome shotgun (WGS) entry which is preliminary data.</text>
</comment>
<organism evidence="2 3">
    <name type="scientific">Chromobacterium haemolyticum</name>
    <dbReference type="NCBI Taxonomy" id="394935"/>
    <lineage>
        <taxon>Bacteria</taxon>
        <taxon>Pseudomonadati</taxon>
        <taxon>Pseudomonadota</taxon>
        <taxon>Betaproteobacteria</taxon>
        <taxon>Neisseriales</taxon>
        <taxon>Chromobacteriaceae</taxon>
        <taxon>Chromobacterium</taxon>
    </lineage>
</organism>
<keyword evidence="1" id="KW-0812">Transmembrane</keyword>
<evidence type="ECO:0008006" key="4">
    <source>
        <dbReference type="Google" id="ProtNLM"/>
    </source>
</evidence>
<name>A0A1W0CQ47_9NEIS</name>
<dbReference type="Proteomes" id="UP000192721">
    <property type="component" value="Unassembled WGS sequence"/>
</dbReference>
<gene>
    <name evidence="2" type="ORF">B0T45_15230</name>
</gene>
<keyword evidence="1" id="KW-1133">Transmembrane helix</keyword>
<feature type="transmembrane region" description="Helical" evidence="1">
    <location>
        <begin position="91"/>
        <end position="112"/>
    </location>
</feature>
<protein>
    <recommendedName>
        <fullName evidence="4">DUF962 domain-containing protein</fullName>
    </recommendedName>
</protein>
<dbReference type="PANTHER" id="PTHR28026">
    <property type="entry name" value="DUF962 DOMAIN PROTEIN (AFU_ORTHOLOGUE AFUA_8G05310)"/>
    <property type="match status" value="1"/>
</dbReference>
<dbReference type="EMBL" id="MUKV01000021">
    <property type="protein sequence ID" value="OQS36849.1"/>
    <property type="molecule type" value="Genomic_DNA"/>
</dbReference>
<accession>A0A1W0CQ47</accession>
<feature type="transmembrane region" description="Helical" evidence="1">
    <location>
        <begin position="67"/>
        <end position="85"/>
    </location>
</feature>
<proteinExistence type="predicted"/>
<dbReference type="GO" id="GO:0046521">
    <property type="term" value="P:sphingoid catabolic process"/>
    <property type="evidence" value="ECO:0007669"/>
    <property type="project" value="TreeGrafter"/>
</dbReference>
<dbReference type="RefSeq" id="WP_081556069.1">
    <property type="nucleotide sequence ID" value="NZ_MUKV01000021.1"/>
</dbReference>
<dbReference type="Pfam" id="PF06127">
    <property type="entry name" value="Mpo1-like"/>
    <property type="match status" value="1"/>
</dbReference>
<dbReference type="AlphaFoldDB" id="A0A1W0CQ47"/>
<evidence type="ECO:0000313" key="2">
    <source>
        <dbReference type="EMBL" id="OQS36849.1"/>
    </source>
</evidence>
<dbReference type="InterPro" id="IPR009305">
    <property type="entry name" value="Mpo1-like"/>
</dbReference>
<dbReference type="PANTHER" id="PTHR28026:SF9">
    <property type="entry name" value="2-HYDROXY-PALMITIC ACID DIOXYGENASE MPO1"/>
    <property type="match status" value="1"/>
</dbReference>